<comment type="caution">
    <text evidence="2">The sequence shown here is derived from an EMBL/GenBank/DDBJ whole genome shotgun (WGS) entry which is preliminary data.</text>
</comment>
<keyword evidence="1" id="KW-0812">Transmembrane</keyword>
<feature type="non-terminal residue" evidence="2">
    <location>
        <position position="138"/>
    </location>
</feature>
<name>X1HRX4_9ZZZZ</name>
<reference evidence="2" key="1">
    <citation type="journal article" date="2014" name="Front. Microbiol.">
        <title>High frequency of phylogenetically diverse reductive dehalogenase-homologous genes in deep subseafloor sedimentary metagenomes.</title>
        <authorList>
            <person name="Kawai M."/>
            <person name="Futagami T."/>
            <person name="Toyoda A."/>
            <person name="Takaki Y."/>
            <person name="Nishi S."/>
            <person name="Hori S."/>
            <person name="Arai W."/>
            <person name="Tsubouchi T."/>
            <person name="Morono Y."/>
            <person name="Uchiyama I."/>
            <person name="Ito T."/>
            <person name="Fujiyama A."/>
            <person name="Inagaki F."/>
            <person name="Takami H."/>
        </authorList>
    </citation>
    <scope>NUCLEOTIDE SEQUENCE</scope>
    <source>
        <strain evidence="2">Expedition CK06-06</strain>
    </source>
</reference>
<sequence>MHEDGRRTTPEGVNGIKTSCPYQAPFRALLSRFKFAFKSGYSLAVLLVIIIVITSMALIKKSPKNRLQKPIDPVTSALLTRAEGKRANTRRSYLKALDSFSDFTGGKGPAEWIPSVNVIFYYAEEILCPVSLEALSVD</sequence>
<keyword evidence="1" id="KW-0472">Membrane</keyword>
<dbReference type="EMBL" id="BARU01021088">
    <property type="protein sequence ID" value="GAH56579.1"/>
    <property type="molecule type" value="Genomic_DNA"/>
</dbReference>
<keyword evidence="1" id="KW-1133">Transmembrane helix</keyword>
<dbReference type="AlphaFoldDB" id="X1HRX4"/>
<accession>X1HRX4</accession>
<proteinExistence type="predicted"/>
<gene>
    <name evidence="2" type="ORF">S03H2_34544</name>
</gene>
<protein>
    <submittedName>
        <fullName evidence="2">Uncharacterized protein</fullName>
    </submittedName>
</protein>
<feature type="transmembrane region" description="Helical" evidence="1">
    <location>
        <begin position="40"/>
        <end position="59"/>
    </location>
</feature>
<evidence type="ECO:0000313" key="2">
    <source>
        <dbReference type="EMBL" id="GAH56579.1"/>
    </source>
</evidence>
<organism evidence="2">
    <name type="scientific">marine sediment metagenome</name>
    <dbReference type="NCBI Taxonomy" id="412755"/>
    <lineage>
        <taxon>unclassified sequences</taxon>
        <taxon>metagenomes</taxon>
        <taxon>ecological metagenomes</taxon>
    </lineage>
</organism>
<evidence type="ECO:0000256" key="1">
    <source>
        <dbReference type="SAM" id="Phobius"/>
    </source>
</evidence>